<dbReference type="RefSeq" id="XP_003147909.2">
    <property type="nucleotide sequence ID" value="XM_003147861.2"/>
</dbReference>
<dbReference type="OrthoDB" id="5812345at2759"/>
<protein>
    <submittedName>
        <fullName evidence="1">Uncharacterized protein</fullName>
    </submittedName>
</protein>
<proteinExistence type="predicted"/>
<dbReference type="KEGG" id="loa:LOAG_12348"/>
<gene>
    <name evidence="1" type="ORF">LOAG_12348</name>
</gene>
<evidence type="ECO:0000313" key="1">
    <source>
        <dbReference type="EMBL" id="EFO16159.2"/>
    </source>
</evidence>
<sequence>MTLCDANTEFCYKQVMPNGITVMDCDKSIEFGFCKVGREGCEERDIKGQICCCTKSKCNASVRSCIHHFTLIASITLISSSRFLY</sequence>
<name>A0A1S0TLG0_LOALO</name>
<accession>A0A1S0TLG0</accession>
<dbReference type="GeneID" id="9949810"/>
<organism evidence="1">
    <name type="scientific">Loa loa</name>
    <name type="common">Eye worm</name>
    <name type="synonym">Filaria loa</name>
    <dbReference type="NCBI Taxonomy" id="7209"/>
    <lineage>
        <taxon>Eukaryota</taxon>
        <taxon>Metazoa</taxon>
        <taxon>Ecdysozoa</taxon>
        <taxon>Nematoda</taxon>
        <taxon>Chromadorea</taxon>
        <taxon>Rhabditida</taxon>
        <taxon>Spirurina</taxon>
        <taxon>Spiruromorpha</taxon>
        <taxon>Filarioidea</taxon>
        <taxon>Onchocercidae</taxon>
        <taxon>Loa</taxon>
    </lineage>
</organism>
<reference evidence="1" key="1">
    <citation type="submission" date="2012-04" db="EMBL/GenBank/DDBJ databases">
        <title>The Genome Sequence of Loa loa.</title>
        <authorList>
            <consortium name="The Broad Institute Genome Sequencing Platform"/>
            <consortium name="Broad Institute Genome Sequencing Center for Infectious Disease"/>
            <person name="Nutman T.B."/>
            <person name="Fink D.L."/>
            <person name="Russ C."/>
            <person name="Young S."/>
            <person name="Zeng Q."/>
            <person name="Gargeya S."/>
            <person name="Alvarado L."/>
            <person name="Berlin A."/>
            <person name="Chapman S.B."/>
            <person name="Chen Z."/>
            <person name="Freedman E."/>
            <person name="Gellesch M."/>
            <person name="Goldberg J."/>
            <person name="Griggs A."/>
            <person name="Gujja S."/>
            <person name="Heilman E.R."/>
            <person name="Heiman D."/>
            <person name="Howarth C."/>
            <person name="Mehta T."/>
            <person name="Neiman D."/>
            <person name="Pearson M."/>
            <person name="Roberts A."/>
            <person name="Saif S."/>
            <person name="Shea T."/>
            <person name="Shenoy N."/>
            <person name="Sisk P."/>
            <person name="Stolte C."/>
            <person name="Sykes S."/>
            <person name="White J."/>
            <person name="Yandava C."/>
            <person name="Haas B."/>
            <person name="Henn M.R."/>
            <person name="Nusbaum C."/>
            <person name="Birren B."/>
        </authorList>
    </citation>
    <scope>NUCLEOTIDE SEQUENCE [LARGE SCALE GENOMIC DNA]</scope>
</reference>
<dbReference type="InParanoid" id="A0A1S0TLG0"/>
<dbReference type="CTD" id="9949810"/>
<dbReference type="EMBL" id="JH712105">
    <property type="protein sequence ID" value="EFO16159.2"/>
    <property type="molecule type" value="Genomic_DNA"/>
</dbReference>
<dbReference type="AlphaFoldDB" id="A0A1S0TLG0"/>